<reference evidence="1 2" key="1">
    <citation type="submission" date="2019-05" db="EMBL/GenBank/DDBJ databases">
        <title>Genome Sequence of Lactobacillus futsaii Y97, a Potential Probiotic Strain Isolated from the Futsai of Taiwan.</title>
        <authorList>
            <person name="Du X."/>
        </authorList>
    </citation>
    <scope>NUCLEOTIDE SEQUENCE [LARGE SCALE GENOMIC DNA]</scope>
    <source>
        <strain evidence="1 2">Y97</strain>
    </source>
</reference>
<dbReference type="EMBL" id="CP040736">
    <property type="protein sequence ID" value="QCX23918.1"/>
    <property type="molecule type" value="Genomic_DNA"/>
</dbReference>
<dbReference type="Proteomes" id="UP000310673">
    <property type="component" value="Chromosome"/>
</dbReference>
<protein>
    <recommendedName>
        <fullName evidence="3">Lipoprotein</fullName>
    </recommendedName>
</protein>
<evidence type="ECO:0000313" key="1">
    <source>
        <dbReference type="EMBL" id="QCX23918.1"/>
    </source>
</evidence>
<evidence type="ECO:0000313" key="2">
    <source>
        <dbReference type="Proteomes" id="UP000310673"/>
    </source>
</evidence>
<name>A0A5B7SW47_9LACO</name>
<accession>A0A5B7SW47</accession>
<proteinExistence type="predicted"/>
<sequence length="483" mass="54823">MSYKKGLIDMGKKFYIVLSVMFLFCVILTGCQKKETSKIVSSNKTWYLFQDQGENDTVSIKFLKNQRAEIKDITNIDGKVGINRFNTHFNNPQYVLGRDGKTMTFKTAKQNLVIKLVKTYHENVYGKHMKGYYVQVGNENYKFAYITKRDKANISKSTKHKSQSISYKQMANHIIDVNQNTKPLSTDNNLIGNFYFSTIIDYRRTDGNLTINQNGTYQMTLTQHSAQKLSDTTDSKVVMMTTVESGNVQSLYGKMYLTPKNLVTIDYYYHGQNQSRLLPKEVNLKVNSKATGNQIDRAKIRIENDNNQLYLYSSDFTVRTRDNQANTKANLLTKSDATQTSLEDSITQTKDYYDQYVANPISSNADLMQLAAAISDNNDKKIGNLGVNFGDQYGTNLQPSDYQGISISGSKQPLMQYMFLVSPSAYSENGPAVTTTKGKFLIYGSLDNKLFLLKQPDKDSTTVTWTMVKDFPLTVPKLKFSLN</sequence>
<dbReference type="PROSITE" id="PS51257">
    <property type="entry name" value="PROKAR_LIPOPROTEIN"/>
    <property type="match status" value="1"/>
</dbReference>
<dbReference type="KEGG" id="lft:FG051_01825"/>
<dbReference type="AlphaFoldDB" id="A0A5B7SW47"/>
<gene>
    <name evidence="1" type="ORF">FG051_01825</name>
</gene>
<organism evidence="1 2">
    <name type="scientific">Companilactobacillus futsaii</name>
    <dbReference type="NCBI Taxonomy" id="938155"/>
    <lineage>
        <taxon>Bacteria</taxon>
        <taxon>Bacillati</taxon>
        <taxon>Bacillota</taxon>
        <taxon>Bacilli</taxon>
        <taxon>Lactobacillales</taxon>
        <taxon>Lactobacillaceae</taxon>
        <taxon>Companilactobacillus</taxon>
    </lineage>
</organism>
<evidence type="ECO:0008006" key="3">
    <source>
        <dbReference type="Google" id="ProtNLM"/>
    </source>
</evidence>
<dbReference type="STRING" id="1423818.FC88_GL000170"/>